<evidence type="ECO:0000256" key="5">
    <source>
        <dbReference type="ARBA" id="ARBA00022519"/>
    </source>
</evidence>
<dbReference type="GO" id="GO:0015628">
    <property type="term" value="P:protein secretion by the type II secretion system"/>
    <property type="evidence" value="ECO:0007669"/>
    <property type="project" value="InterPro"/>
</dbReference>
<comment type="caution">
    <text evidence="13">The sequence shown here is derived from an EMBL/GenBank/DDBJ whole genome shotgun (WGS) entry which is preliminary data.</text>
</comment>
<keyword evidence="3 10" id="KW-0813">Transport</keyword>
<dbReference type="EMBL" id="JAJGNA010000034">
    <property type="protein sequence ID" value="MCC4310323.1"/>
    <property type="molecule type" value="Genomic_DNA"/>
</dbReference>
<dbReference type="Proteomes" id="UP001108027">
    <property type="component" value="Unassembled WGS sequence"/>
</dbReference>
<dbReference type="Gene3D" id="3.30.420.380">
    <property type="match status" value="1"/>
</dbReference>
<evidence type="ECO:0000256" key="6">
    <source>
        <dbReference type="ARBA" id="ARBA00022692"/>
    </source>
</evidence>
<keyword evidence="4" id="KW-1003">Cell membrane</keyword>
<dbReference type="RefSeq" id="WP_204431351.1">
    <property type="nucleotide sequence ID" value="NZ_JADDOL010000025.1"/>
</dbReference>
<keyword evidence="14" id="KW-1185">Reference proteome</keyword>
<keyword evidence="8" id="KW-1133">Transmembrane helix</keyword>
<evidence type="ECO:0000259" key="11">
    <source>
        <dbReference type="Pfam" id="PF05134"/>
    </source>
</evidence>
<protein>
    <recommendedName>
        <fullName evidence="10">Type II secretion system protein L</fullName>
        <shortName evidence="10">T2SS protein L</shortName>
    </recommendedName>
</protein>
<dbReference type="GO" id="GO:0015627">
    <property type="term" value="C:type II protein secretion system complex"/>
    <property type="evidence" value="ECO:0007669"/>
    <property type="project" value="InterPro"/>
</dbReference>
<evidence type="ECO:0000256" key="3">
    <source>
        <dbReference type="ARBA" id="ARBA00022448"/>
    </source>
</evidence>
<dbReference type="NCBIfam" id="TIGR01709">
    <property type="entry name" value="typeII_sec_gspL"/>
    <property type="match status" value="1"/>
</dbReference>
<dbReference type="Pfam" id="PF12693">
    <property type="entry name" value="GspL_C"/>
    <property type="match status" value="1"/>
</dbReference>
<dbReference type="AlphaFoldDB" id="A0A9Q3YT73"/>
<dbReference type="Pfam" id="PF05134">
    <property type="entry name" value="T2SSL"/>
    <property type="match status" value="1"/>
</dbReference>
<keyword evidence="7 10" id="KW-0653">Protein transport</keyword>
<gene>
    <name evidence="13" type="primary">gspL</name>
    <name evidence="13" type="ORF">LL252_17280</name>
</gene>
<dbReference type="GO" id="GO:0005886">
    <property type="term" value="C:plasma membrane"/>
    <property type="evidence" value="ECO:0007669"/>
    <property type="project" value="UniProtKB-SubCell"/>
</dbReference>
<evidence type="ECO:0000256" key="8">
    <source>
        <dbReference type="ARBA" id="ARBA00022989"/>
    </source>
</evidence>
<evidence type="ECO:0000256" key="7">
    <source>
        <dbReference type="ARBA" id="ARBA00022927"/>
    </source>
</evidence>
<evidence type="ECO:0000256" key="1">
    <source>
        <dbReference type="ARBA" id="ARBA00004377"/>
    </source>
</evidence>
<evidence type="ECO:0000313" key="14">
    <source>
        <dbReference type="Proteomes" id="UP001108027"/>
    </source>
</evidence>
<dbReference type="InterPro" id="IPR025691">
    <property type="entry name" value="GspL_pp_dom"/>
</dbReference>
<proteinExistence type="inferred from homology"/>
<accession>A0A9Q3YT73</accession>
<sequence length="387" mass="41683">MAESALIYLAPGAFSQRQADGLDAAPVLHQSAAGETPVRTTLGDALRAQDGAAAQLVITSAEALLTEVALSRKQARHLQRVLPYLLEEQLLEAPESLWFATGKAEQGRYPVAVINRHHLDALLALCHEAGVRPLGLKVDVDLLAPETPVLISVPDWGAVILERDQALVADGAQRDALMALHQDEEQPFTRLEDDLTLCDRLRAGLAAERGVEILQGAYAPRQTRRAGPSPWDPWKPVLGLAAAVFLIALAATWAQQWRYQQAADRAFADAAKLYQSLFPGDRATSGLRRQFEARLARLGSAGEGGGSSLFAVLPAVATTLSGSEVEPKRIQFDQRDGSLLLDLGAKEYNQVEKLQTALQEKGVRATIANYRNGASGVTARVKVEQAG</sequence>
<keyword evidence="9" id="KW-0472">Membrane</keyword>
<feature type="domain" description="GspL cytoplasmic actin-ATPase-like" evidence="11">
    <location>
        <begin position="46"/>
        <end position="143"/>
    </location>
</feature>
<comment type="function">
    <text evidence="10">Inner membrane component of the type II secretion system required for the energy-dependent secretion of extracellular factors such as proteases and toxins from the periplasm.</text>
</comment>
<comment type="subcellular location">
    <subcellularLocation>
        <location evidence="1">Cell inner membrane</location>
        <topology evidence="1">Single-pass membrane protein</topology>
    </subcellularLocation>
</comment>
<comment type="similarity">
    <text evidence="2 10">Belongs to the GSP L family.</text>
</comment>
<dbReference type="PIRSF" id="PIRSF015761">
    <property type="entry name" value="Protein_L"/>
    <property type="match status" value="1"/>
</dbReference>
<name>A0A9Q3YT73_9GAMM</name>
<dbReference type="CDD" id="cd24017">
    <property type="entry name" value="ASKHA_T2SSL_N"/>
    <property type="match status" value="1"/>
</dbReference>
<dbReference type="GO" id="GO:0009276">
    <property type="term" value="C:Gram-negative-bacterium-type cell wall"/>
    <property type="evidence" value="ECO:0007669"/>
    <property type="project" value="InterPro"/>
</dbReference>
<dbReference type="Gene3D" id="3.30.1360.100">
    <property type="entry name" value="General secretion pathway protein M, EpsM"/>
    <property type="match status" value="1"/>
</dbReference>
<reference evidence="13" key="1">
    <citation type="submission" date="2021-10" db="EMBL/GenBank/DDBJ databases">
        <title>The diversity and Nitrogen Metabolism of Culturable Nitrate-Utilizing Bacteria Within the Oxygen Minimum Zone of the Changjiang (Yangtze River)Estuary.</title>
        <authorList>
            <person name="Zhang D."/>
            <person name="Zheng J."/>
            <person name="Liu S."/>
            <person name="He W."/>
        </authorList>
    </citation>
    <scope>NUCLEOTIDE SEQUENCE</scope>
    <source>
        <strain evidence="13">FXH-223</strain>
    </source>
</reference>
<dbReference type="InterPro" id="IPR024230">
    <property type="entry name" value="GspL_cyto_dom"/>
</dbReference>
<feature type="domain" description="GspL periplasmic" evidence="12">
    <location>
        <begin position="231"/>
        <end position="384"/>
    </location>
</feature>
<dbReference type="SUPFAM" id="SSF53067">
    <property type="entry name" value="Actin-like ATPase domain"/>
    <property type="match status" value="1"/>
</dbReference>
<evidence type="ECO:0000256" key="10">
    <source>
        <dbReference type="PIRNR" id="PIRNR015761"/>
    </source>
</evidence>
<dbReference type="InterPro" id="IPR007812">
    <property type="entry name" value="T2SS_protein-GspL"/>
</dbReference>
<evidence type="ECO:0000256" key="4">
    <source>
        <dbReference type="ARBA" id="ARBA00022475"/>
    </source>
</evidence>
<organism evidence="13 14">
    <name type="scientific">Alloalcanivorax marinus</name>
    <dbReference type="NCBI Taxonomy" id="1177169"/>
    <lineage>
        <taxon>Bacteria</taxon>
        <taxon>Pseudomonadati</taxon>
        <taxon>Pseudomonadota</taxon>
        <taxon>Gammaproteobacteria</taxon>
        <taxon>Oceanospirillales</taxon>
        <taxon>Alcanivoracaceae</taxon>
        <taxon>Alloalcanivorax</taxon>
    </lineage>
</organism>
<evidence type="ECO:0000313" key="13">
    <source>
        <dbReference type="EMBL" id="MCC4310323.1"/>
    </source>
</evidence>
<keyword evidence="6" id="KW-0812">Transmembrane</keyword>
<keyword evidence="5" id="KW-0997">Cell inner membrane</keyword>
<dbReference type="InterPro" id="IPR043129">
    <property type="entry name" value="ATPase_NBD"/>
</dbReference>
<evidence type="ECO:0000256" key="2">
    <source>
        <dbReference type="ARBA" id="ARBA00005318"/>
    </source>
</evidence>
<evidence type="ECO:0000259" key="12">
    <source>
        <dbReference type="Pfam" id="PF12693"/>
    </source>
</evidence>
<evidence type="ECO:0000256" key="9">
    <source>
        <dbReference type="ARBA" id="ARBA00023136"/>
    </source>
</evidence>